<dbReference type="Pfam" id="PF00080">
    <property type="entry name" value="Sod_Cu"/>
    <property type="match status" value="1"/>
</dbReference>
<organism evidence="12">
    <name type="scientific">Anemonia viridis</name>
    <name type="common">Snakelocks anemone</name>
    <dbReference type="NCBI Taxonomy" id="51769"/>
    <lineage>
        <taxon>Eukaryota</taxon>
        <taxon>Metazoa</taxon>
        <taxon>Cnidaria</taxon>
        <taxon>Anthozoa</taxon>
        <taxon>Hexacorallia</taxon>
        <taxon>Actiniaria</taxon>
        <taxon>Actiniidae</taxon>
        <taxon>Anemonia</taxon>
    </lineage>
</organism>
<comment type="catalytic activity">
    <reaction evidence="8 9">
        <text>2 superoxide + 2 H(+) = H2O2 + O2</text>
        <dbReference type="Rhea" id="RHEA:20696"/>
        <dbReference type="ChEBI" id="CHEBI:15378"/>
        <dbReference type="ChEBI" id="CHEBI:15379"/>
        <dbReference type="ChEBI" id="CHEBI:16240"/>
        <dbReference type="ChEBI" id="CHEBI:18421"/>
        <dbReference type="EC" id="1.15.1.1"/>
    </reaction>
</comment>
<dbReference type="PROSITE" id="PS00087">
    <property type="entry name" value="SOD_CU_ZN_1"/>
    <property type="match status" value="1"/>
</dbReference>
<evidence type="ECO:0000256" key="6">
    <source>
        <dbReference type="ARBA" id="ARBA00023008"/>
    </source>
</evidence>
<evidence type="ECO:0000259" key="11">
    <source>
        <dbReference type="Pfam" id="PF00080"/>
    </source>
</evidence>
<evidence type="ECO:0000256" key="3">
    <source>
        <dbReference type="ARBA" id="ARBA00022833"/>
    </source>
</evidence>
<name>Q8I806_ANEVI</name>
<dbReference type="FunFam" id="2.60.40.200:FF:000003">
    <property type="entry name" value="Superoxide dismutase [Cu-Zn], chloroplastic"/>
    <property type="match status" value="1"/>
</dbReference>
<gene>
    <name evidence="13" type="primary">CuZnSODa</name>
</gene>
<dbReference type="PRINTS" id="PR00068">
    <property type="entry name" value="CUZNDISMTASE"/>
</dbReference>
<sequence length="192" mass="20327">MKLLAFLLVCSSVVQTCAEGAAMCYMKPNPVLPDTIDTKVTGTVMLSQKSPSAKIKITLNLKGLPPNTPHGFHVHQYGDIDTNGCQSTASHFNPFGATHGGPQDDEKHRHVGDLGNVMSNAEGRIKIMLSDYLVSLYGPYSVIGRSFVIHAKIDDLGRGTGAARKESLKTGNAGARLACCTIVHAAPAAALK</sequence>
<dbReference type="Gene3D" id="2.60.40.200">
    <property type="entry name" value="Superoxide dismutase, copper/zinc binding domain"/>
    <property type="match status" value="1"/>
</dbReference>
<dbReference type="GO" id="GO:0005507">
    <property type="term" value="F:copper ion binding"/>
    <property type="evidence" value="ECO:0007669"/>
    <property type="project" value="InterPro"/>
</dbReference>
<evidence type="ECO:0000313" key="12">
    <source>
        <dbReference type="EMBL" id="AAN85728.2"/>
    </source>
</evidence>
<evidence type="ECO:0000313" key="13">
    <source>
        <dbReference type="EMBL" id="AAS98800.1"/>
    </source>
</evidence>
<dbReference type="PROSITE" id="PS00332">
    <property type="entry name" value="SOD_CU_ZN_2"/>
    <property type="match status" value="1"/>
</dbReference>
<keyword evidence="3 9" id="KW-0862">Zinc</keyword>
<feature type="chain" id="PRO_5010976627" description="Superoxide dismutase [Cu-Zn]" evidence="10">
    <location>
        <begin position="19"/>
        <end position="192"/>
    </location>
</feature>
<dbReference type="InterPro" id="IPR024134">
    <property type="entry name" value="SOD_Cu/Zn_/chaperone"/>
</dbReference>
<dbReference type="EMBL" id="AY164664">
    <property type="protein sequence ID" value="AAN85728.2"/>
    <property type="molecule type" value="mRNA"/>
</dbReference>
<dbReference type="PANTHER" id="PTHR10003">
    <property type="entry name" value="SUPEROXIDE DISMUTASE CU-ZN -RELATED"/>
    <property type="match status" value="1"/>
</dbReference>
<feature type="signal peptide" evidence="10">
    <location>
        <begin position="1"/>
        <end position="18"/>
    </location>
</feature>
<evidence type="ECO:0000256" key="9">
    <source>
        <dbReference type="RuleBase" id="RU000393"/>
    </source>
</evidence>
<dbReference type="EMBL" id="AY532063">
    <property type="protein sequence ID" value="AAS98800.1"/>
    <property type="molecule type" value="Genomic_DNA"/>
</dbReference>
<reference evidence="12" key="2">
    <citation type="submission" date="2005-07" db="EMBL/GenBank/DDBJ databases">
        <authorList>
            <person name="Furla P."/>
        </authorList>
    </citation>
    <scope>NUCLEOTIDE SEQUENCE</scope>
</reference>
<evidence type="ECO:0000256" key="10">
    <source>
        <dbReference type="SAM" id="SignalP"/>
    </source>
</evidence>
<protein>
    <recommendedName>
        <fullName evidence="9">Superoxide dismutase [Cu-Zn]</fullName>
        <ecNumber evidence="9">1.15.1.1</ecNumber>
    </recommendedName>
</protein>
<keyword evidence="7" id="KW-1015">Disulfide bond</keyword>
<evidence type="ECO:0000256" key="1">
    <source>
        <dbReference type="ARBA" id="ARBA00010457"/>
    </source>
</evidence>
<dbReference type="AlphaFoldDB" id="Q8I806"/>
<proteinExistence type="evidence at transcript level"/>
<comment type="cofactor">
    <cofactor evidence="9">
        <name>Cu cation</name>
        <dbReference type="ChEBI" id="CHEBI:23378"/>
    </cofactor>
    <text evidence="9">Binds 1 copper ion per subunit.</text>
</comment>
<keyword evidence="6 9" id="KW-0186">Copper</keyword>
<dbReference type="SUPFAM" id="SSF49329">
    <property type="entry name" value="Cu,Zn superoxide dismutase-like"/>
    <property type="match status" value="1"/>
</dbReference>
<dbReference type="GO" id="GO:0004784">
    <property type="term" value="F:superoxide dismutase activity"/>
    <property type="evidence" value="ECO:0007669"/>
    <property type="project" value="UniProtKB-EC"/>
</dbReference>
<evidence type="ECO:0000256" key="5">
    <source>
        <dbReference type="ARBA" id="ARBA00023002"/>
    </source>
</evidence>
<dbReference type="CDD" id="cd00305">
    <property type="entry name" value="Cu-Zn_Superoxide_Dismutase"/>
    <property type="match status" value="1"/>
</dbReference>
<keyword evidence="10" id="KW-0732">Signal</keyword>
<dbReference type="InterPro" id="IPR001424">
    <property type="entry name" value="SOD_Cu_Zn_dom"/>
</dbReference>
<feature type="domain" description="Superoxide dismutase copper/zinc binding" evidence="11">
    <location>
        <begin position="40"/>
        <end position="182"/>
    </location>
</feature>
<evidence type="ECO:0000256" key="2">
    <source>
        <dbReference type="ARBA" id="ARBA00022723"/>
    </source>
</evidence>
<comment type="cofactor">
    <cofactor evidence="9">
        <name>Zn(2+)</name>
        <dbReference type="ChEBI" id="CHEBI:29105"/>
    </cofactor>
    <text evidence="9">Binds 1 zinc ion per subunit.</text>
</comment>
<dbReference type="InterPro" id="IPR018152">
    <property type="entry name" value="SOD_Cu/Zn_BS"/>
</dbReference>
<evidence type="ECO:0000256" key="8">
    <source>
        <dbReference type="ARBA" id="ARBA00049204"/>
    </source>
</evidence>
<dbReference type="InterPro" id="IPR036423">
    <property type="entry name" value="SOD-like_Cu/Zn_dom_sf"/>
</dbReference>
<evidence type="ECO:0000256" key="4">
    <source>
        <dbReference type="ARBA" id="ARBA00022862"/>
    </source>
</evidence>
<evidence type="ECO:0000256" key="7">
    <source>
        <dbReference type="ARBA" id="ARBA00023157"/>
    </source>
</evidence>
<keyword evidence="2 9" id="KW-0479">Metal-binding</keyword>
<accession>Q8I806</accession>
<reference evidence="12" key="1">
    <citation type="journal article" date="2004" name="Free Radic. Biol. Med.">
        <title>Molecular characterization of two CuZn-superoxide dismutases in a sea anemone.</title>
        <authorList>
            <person name="Plantivaux A."/>
            <person name="Furla P."/>
            <person name="Zoccola D."/>
            <person name="Garello G."/>
            <person name="Forcioli D."/>
            <person name="Richier S."/>
            <person name="Merle P.L."/>
            <person name="Tambutte E."/>
            <person name="Tambutte S."/>
            <person name="Allemand D."/>
        </authorList>
    </citation>
    <scope>NUCLEOTIDE SEQUENCE</scope>
</reference>
<keyword evidence="5 9" id="KW-0560">Oxidoreductase</keyword>
<keyword evidence="4" id="KW-0049">Antioxidant</keyword>
<comment type="similarity">
    <text evidence="1 9">Belongs to the Cu-Zn superoxide dismutase family.</text>
</comment>
<accession>Q6QNT5</accession>
<comment type="function">
    <text evidence="9">Destroys radicals which are normally produced within the cells and which are toxic to biological systems.</text>
</comment>
<dbReference type="EC" id="1.15.1.1" evidence="9"/>